<proteinExistence type="predicted"/>
<gene>
    <name evidence="1" type="ORF">V6N12_022948</name>
</gene>
<dbReference type="EMBL" id="JBBPBM010000004">
    <property type="protein sequence ID" value="KAK8588512.1"/>
    <property type="molecule type" value="Genomic_DNA"/>
</dbReference>
<comment type="caution">
    <text evidence="1">The sequence shown here is derived from an EMBL/GenBank/DDBJ whole genome shotgun (WGS) entry which is preliminary data.</text>
</comment>
<evidence type="ECO:0000313" key="1">
    <source>
        <dbReference type="EMBL" id="KAK8588512.1"/>
    </source>
</evidence>
<protein>
    <submittedName>
        <fullName evidence="1">Uncharacterized protein</fullName>
    </submittedName>
</protein>
<accession>A0ABR2FWA8</accession>
<organism evidence="1 2">
    <name type="scientific">Hibiscus sabdariffa</name>
    <name type="common">roselle</name>
    <dbReference type="NCBI Taxonomy" id="183260"/>
    <lineage>
        <taxon>Eukaryota</taxon>
        <taxon>Viridiplantae</taxon>
        <taxon>Streptophyta</taxon>
        <taxon>Embryophyta</taxon>
        <taxon>Tracheophyta</taxon>
        <taxon>Spermatophyta</taxon>
        <taxon>Magnoliopsida</taxon>
        <taxon>eudicotyledons</taxon>
        <taxon>Gunneridae</taxon>
        <taxon>Pentapetalae</taxon>
        <taxon>rosids</taxon>
        <taxon>malvids</taxon>
        <taxon>Malvales</taxon>
        <taxon>Malvaceae</taxon>
        <taxon>Malvoideae</taxon>
        <taxon>Hibiscus</taxon>
    </lineage>
</organism>
<reference evidence="1 2" key="1">
    <citation type="journal article" date="2024" name="G3 (Bethesda)">
        <title>Genome assembly of Hibiscus sabdariffa L. provides insights into metabolisms of medicinal natural products.</title>
        <authorList>
            <person name="Kim T."/>
        </authorList>
    </citation>
    <scope>NUCLEOTIDE SEQUENCE [LARGE SCALE GENOMIC DNA]</scope>
    <source>
        <strain evidence="1">TK-2024</strain>
        <tissue evidence="1">Old leaves</tissue>
    </source>
</reference>
<dbReference type="Proteomes" id="UP001472677">
    <property type="component" value="Unassembled WGS sequence"/>
</dbReference>
<sequence length="92" mass="10519">MKCWTNFKVVDNDESRIKGKGNGRNSVNGKSSIEFNSVNETFLGEEGDFREYEGSMKIFCWSSHSREAIVDVCELRSVVCDGDDSLKRNNEW</sequence>
<name>A0ABR2FWA8_9ROSI</name>
<keyword evidence="2" id="KW-1185">Reference proteome</keyword>
<evidence type="ECO:0000313" key="2">
    <source>
        <dbReference type="Proteomes" id="UP001472677"/>
    </source>
</evidence>